<gene>
    <name evidence="1" type="ORF">DW099_03050</name>
</gene>
<evidence type="ECO:0000313" key="2">
    <source>
        <dbReference type="Proteomes" id="UP000284841"/>
    </source>
</evidence>
<dbReference type="OrthoDB" id="9938468at2"/>
<keyword evidence="2" id="KW-1185">Reference proteome</keyword>
<dbReference type="Proteomes" id="UP000284841">
    <property type="component" value="Unassembled WGS sequence"/>
</dbReference>
<reference evidence="1 2" key="1">
    <citation type="submission" date="2018-08" db="EMBL/GenBank/DDBJ databases">
        <title>A genome reference for cultivated species of the human gut microbiota.</title>
        <authorList>
            <person name="Zou Y."/>
            <person name="Xue W."/>
            <person name="Luo G."/>
        </authorList>
    </citation>
    <scope>NUCLEOTIDE SEQUENCE [LARGE SCALE GENOMIC DNA]</scope>
    <source>
        <strain evidence="1 2">AM07-24</strain>
    </source>
</reference>
<dbReference type="RefSeq" id="WP_118333670.1">
    <property type="nucleotide sequence ID" value="NZ_AP025567.1"/>
</dbReference>
<protein>
    <submittedName>
        <fullName evidence="1">Uncharacterized protein</fullName>
    </submittedName>
</protein>
<evidence type="ECO:0000313" key="1">
    <source>
        <dbReference type="EMBL" id="RHJ89566.1"/>
    </source>
</evidence>
<dbReference type="EMBL" id="QRMS01000001">
    <property type="protein sequence ID" value="RHJ89566.1"/>
    <property type="molecule type" value="Genomic_DNA"/>
</dbReference>
<organism evidence="1 2">
    <name type="scientific">Emergencia timonensis</name>
    <dbReference type="NCBI Taxonomy" id="1776384"/>
    <lineage>
        <taxon>Bacteria</taxon>
        <taxon>Bacillati</taxon>
        <taxon>Bacillota</taxon>
        <taxon>Clostridia</taxon>
        <taxon>Peptostreptococcales</taxon>
        <taxon>Anaerovoracaceae</taxon>
        <taxon>Emergencia</taxon>
    </lineage>
</organism>
<accession>A0A415E719</accession>
<comment type="caution">
    <text evidence="1">The sequence shown here is derived from an EMBL/GenBank/DDBJ whole genome shotgun (WGS) entry which is preliminary data.</text>
</comment>
<dbReference type="AlphaFoldDB" id="A0A415E719"/>
<sequence length="81" mass="9465">MSIREIASTIEELSYDARTIDSIQQVFFQAIFRGETTTESFDWAFDAFGKLTFSFSNKMAQLRDDIYERMSEEPSEKIMKS</sequence>
<proteinExistence type="predicted"/>
<name>A0A415E719_9FIRM</name>